<evidence type="ECO:0000256" key="4">
    <source>
        <dbReference type="ARBA" id="ARBA00022833"/>
    </source>
</evidence>
<dbReference type="PANTHER" id="PTHR10127">
    <property type="entry name" value="DISCOIDIN, CUB, EGF, LAMININ , AND ZINC METALLOPROTEASE DOMAIN CONTAINING"/>
    <property type="match status" value="1"/>
</dbReference>
<dbReference type="PANTHER" id="PTHR10127:SF780">
    <property type="entry name" value="METALLOENDOPEPTIDASE"/>
    <property type="match status" value="1"/>
</dbReference>
<evidence type="ECO:0000256" key="3">
    <source>
        <dbReference type="ARBA" id="ARBA00022801"/>
    </source>
</evidence>
<feature type="binding site" evidence="6">
    <location>
        <position position="125"/>
    </location>
    <ligand>
        <name>Zn(2+)</name>
        <dbReference type="ChEBI" id="CHEBI:29105"/>
        <note>catalytic</note>
    </ligand>
</feature>
<dbReference type="SUPFAM" id="SSF55486">
    <property type="entry name" value="Metalloproteases ('zincins'), catalytic domain"/>
    <property type="match status" value="1"/>
</dbReference>
<dbReference type="Proteomes" id="UP000094527">
    <property type="component" value="Unassembled WGS sequence"/>
</dbReference>
<sequence>SYTCHTPDEWLSVSTKLGSEPNFNNVAAQNIRISGQLWPSGIVKYKLNQTLSFNDIIEVKKAFDEYHTKTCIRFEPATEDDQDYVSIEMDSELEGGLANVCKNQNGGYQFARFGGESRNMATMVHELAHSLCLGHEHQRRDRDNYLDFQNCANFPLKLSPDYYSAKGIYDYASQMHYPCNRCEGAPLWTSSHPGLSVLDVDTINALYDCQGCHRHRWRPALSLTNKEIGNMHHFDQFDTHGSPIFPCRTVIEGELIAGRYNHDAKSCTVSHNAQQHSMLTDVEILTVPGGFNGQCSVYKLVNLSEASVKTAVQVGTGFIFRNWKSYLAYANVTSVNGVTGTAVGKVWVFDNNSFQNTAELPFEGKGYNSPDGRVLSCVVDTDCMLKQLFLERQQGK</sequence>
<keyword evidence="2 6" id="KW-0479">Metal-binding</keyword>
<evidence type="ECO:0000313" key="9">
    <source>
        <dbReference type="EMBL" id="ODM95153.1"/>
    </source>
</evidence>
<keyword evidence="4 6" id="KW-0862">Zinc</keyword>
<dbReference type="Pfam" id="PF01400">
    <property type="entry name" value="Astacin"/>
    <property type="match status" value="1"/>
</dbReference>
<keyword evidence="10" id="KW-1185">Reference proteome</keyword>
<dbReference type="InterPro" id="IPR024079">
    <property type="entry name" value="MetalloPept_cat_dom_sf"/>
</dbReference>
<feature type="binding site" evidence="6">
    <location>
        <position position="129"/>
    </location>
    <ligand>
        <name>Zn(2+)</name>
        <dbReference type="ChEBI" id="CHEBI:29105"/>
        <note>catalytic</note>
    </ligand>
</feature>
<evidence type="ECO:0000313" key="10">
    <source>
        <dbReference type="Proteomes" id="UP000094527"/>
    </source>
</evidence>
<dbReference type="EC" id="3.4.24.-" evidence="7"/>
<evidence type="ECO:0000256" key="1">
    <source>
        <dbReference type="ARBA" id="ARBA00022670"/>
    </source>
</evidence>
<dbReference type="InterPro" id="IPR006616">
    <property type="entry name" value="DM9_repeat"/>
</dbReference>
<dbReference type="EMBL" id="LJIJ01000705">
    <property type="protein sequence ID" value="ODM95153.1"/>
    <property type="molecule type" value="Genomic_DNA"/>
</dbReference>
<dbReference type="Pfam" id="PF11901">
    <property type="entry name" value="DM9"/>
    <property type="match status" value="1"/>
</dbReference>
<feature type="active site" evidence="6">
    <location>
        <position position="126"/>
    </location>
</feature>
<protein>
    <recommendedName>
        <fullName evidence="7">Metalloendopeptidase</fullName>
        <ecNumber evidence="7">3.4.24.-</ecNumber>
    </recommendedName>
</protein>
<keyword evidence="5 6" id="KW-0482">Metalloprotease</keyword>
<comment type="caution">
    <text evidence="6">Lacks conserved residue(s) required for the propagation of feature annotation.</text>
</comment>
<evidence type="ECO:0000259" key="8">
    <source>
        <dbReference type="PROSITE" id="PS51864"/>
    </source>
</evidence>
<keyword evidence="3 6" id="KW-0378">Hydrolase</keyword>
<proteinExistence type="predicted"/>
<reference evidence="9 10" key="1">
    <citation type="journal article" date="2016" name="Genome Biol. Evol.">
        <title>Gene Family Evolution Reflects Adaptation to Soil Environmental Stressors in the Genome of the Collembolan Orchesella cincta.</title>
        <authorList>
            <person name="Faddeeva-Vakhrusheva A."/>
            <person name="Derks M.F."/>
            <person name="Anvar S.Y."/>
            <person name="Agamennone V."/>
            <person name="Suring W."/>
            <person name="Smit S."/>
            <person name="van Straalen N.M."/>
            <person name="Roelofs D."/>
        </authorList>
    </citation>
    <scope>NUCLEOTIDE SEQUENCE [LARGE SCALE GENOMIC DNA]</scope>
    <source>
        <tissue evidence="9">Mixed pool</tissue>
    </source>
</reference>
<gene>
    <name evidence="9" type="ORF">Ocin01_11529</name>
</gene>
<evidence type="ECO:0000256" key="5">
    <source>
        <dbReference type="ARBA" id="ARBA00023049"/>
    </source>
</evidence>
<comment type="cofactor">
    <cofactor evidence="6 7">
        <name>Zn(2+)</name>
        <dbReference type="ChEBI" id="CHEBI:29105"/>
    </cofactor>
    <text evidence="6 7">Binds 1 zinc ion per subunit.</text>
</comment>
<dbReference type="STRING" id="48709.A0A1D2MQ41"/>
<accession>A0A1D2MQ41</accession>
<evidence type="ECO:0000256" key="6">
    <source>
        <dbReference type="PROSITE-ProRule" id="PRU01211"/>
    </source>
</evidence>
<name>A0A1D2MQ41_ORCCI</name>
<dbReference type="GO" id="GO:0004222">
    <property type="term" value="F:metalloendopeptidase activity"/>
    <property type="evidence" value="ECO:0007669"/>
    <property type="project" value="UniProtKB-UniRule"/>
</dbReference>
<dbReference type="Gene3D" id="3.40.390.10">
    <property type="entry name" value="Collagenase (Catalytic Domain)"/>
    <property type="match status" value="1"/>
</dbReference>
<dbReference type="OMA" id="NCANFPL"/>
<feature type="non-terminal residue" evidence="9">
    <location>
        <position position="1"/>
    </location>
</feature>
<evidence type="ECO:0000256" key="7">
    <source>
        <dbReference type="RuleBase" id="RU361183"/>
    </source>
</evidence>
<dbReference type="PRINTS" id="PR00480">
    <property type="entry name" value="ASTACIN"/>
</dbReference>
<dbReference type="GO" id="GO:0008270">
    <property type="term" value="F:zinc ion binding"/>
    <property type="evidence" value="ECO:0007669"/>
    <property type="project" value="UniProtKB-UniRule"/>
</dbReference>
<evidence type="ECO:0000256" key="2">
    <source>
        <dbReference type="ARBA" id="ARBA00022723"/>
    </source>
</evidence>
<feature type="domain" description="Peptidase M12A" evidence="8">
    <location>
        <begin position="29"/>
        <end position="210"/>
    </location>
</feature>
<keyword evidence="1 6" id="KW-0645">Protease</keyword>
<dbReference type="InterPro" id="IPR006026">
    <property type="entry name" value="Peptidase_Metallo"/>
</dbReference>
<dbReference type="SMART" id="SM00235">
    <property type="entry name" value="ZnMc"/>
    <property type="match status" value="1"/>
</dbReference>
<dbReference type="PROSITE" id="PS51864">
    <property type="entry name" value="ASTACIN"/>
    <property type="match status" value="1"/>
</dbReference>
<feature type="binding site" evidence="6">
    <location>
        <position position="135"/>
    </location>
    <ligand>
        <name>Zn(2+)</name>
        <dbReference type="ChEBI" id="CHEBI:29105"/>
        <note>catalytic</note>
    </ligand>
</feature>
<organism evidence="9 10">
    <name type="scientific">Orchesella cincta</name>
    <name type="common">Springtail</name>
    <name type="synonym">Podura cincta</name>
    <dbReference type="NCBI Taxonomy" id="48709"/>
    <lineage>
        <taxon>Eukaryota</taxon>
        <taxon>Metazoa</taxon>
        <taxon>Ecdysozoa</taxon>
        <taxon>Arthropoda</taxon>
        <taxon>Hexapoda</taxon>
        <taxon>Collembola</taxon>
        <taxon>Entomobryomorpha</taxon>
        <taxon>Entomobryoidea</taxon>
        <taxon>Orchesellidae</taxon>
        <taxon>Orchesellinae</taxon>
        <taxon>Orchesella</taxon>
    </lineage>
</organism>
<dbReference type="GO" id="GO:0006508">
    <property type="term" value="P:proteolysis"/>
    <property type="evidence" value="ECO:0007669"/>
    <property type="project" value="UniProtKB-KW"/>
</dbReference>
<comment type="caution">
    <text evidence="9">The sequence shown here is derived from an EMBL/GenBank/DDBJ whole genome shotgun (WGS) entry which is preliminary data.</text>
</comment>
<dbReference type="InterPro" id="IPR001506">
    <property type="entry name" value="Peptidase_M12A"/>
</dbReference>
<dbReference type="OrthoDB" id="7544260at2759"/>
<dbReference type="AlphaFoldDB" id="A0A1D2MQ41"/>